<proteinExistence type="predicted"/>
<accession>A0ACC3YNJ1</accession>
<evidence type="ECO:0000313" key="1">
    <source>
        <dbReference type="EMBL" id="KAL0933446.1"/>
    </source>
</evidence>
<organism evidence="1 2">
    <name type="scientific">Colletotrichum truncatum</name>
    <name type="common">Anthracnose fungus</name>
    <name type="synonym">Colletotrichum capsici</name>
    <dbReference type="NCBI Taxonomy" id="5467"/>
    <lineage>
        <taxon>Eukaryota</taxon>
        <taxon>Fungi</taxon>
        <taxon>Dikarya</taxon>
        <taxon>Ascomycota</taxon>
        <taxon>Pezizomycotina</taxon>
        <taxon>Sordariomycetes</taxon>
        <taxon>Hypocreomycetidae</taxon>
        <taxon>Glomerellales</taxon>
        <taxon>Glomerellaceae</taxon>
        <taxon>Colletotrichum</taxon>
        <taxon>Colletotrichum truncatum species complex</taxon>
    </lineage>
</organism>
<protein>
    <submittedName>
        <fullName evidence="1">Uncharacterized protein</fullName>
    </submittedName>
</protein>
<dbReference type="EMBL" id="VUJX02000008">
    <property type="protein sequence ID" value="KAL0933446.1"/>
    <property type="molecule type" value="Genomic_DNA"/>
</dbReference>
<reference evidence="1 2" key="1">
    <citation type="journal article" date="2020" name="Phytopathology">
        <title>Genome Sequence Resources of Colletotrichum truncatum, C. plurivorum, C. musicola, and C. sojae: Four Species Pathogenic to Soybean (Glycine max).</title>
        <authorList>
            <person name="Rogerio F."/>
            <person name="Boufleur T.R."/>
            <person name="Ciampi-Guillardi M."/>
            <person name="Sukno S.A."/>
            <person name="Thon M.R."/>
            <person name="Massola Junior N.S."/>
            <person name="Baroncelli R."/>
        </authorList>
    </citation>
    <scope>NUCLEOTIDE SEQUENCE [LARGE SCALE GENOMIC DNA]</scope>
    <source>
        <strain evidence="1 2">CMES1059</strain>
    </source>
</reference>
<gene>
    <name evidence="1" type="ORF">CTRU02_212409</name>
</gene>
<sequence>MVSLRLFALLSAISAVIAAPIIESEAAVNVTEIDRTLRNGEVLVVGDNRAQIVTEEAWKLFVESSGASFGAPEVDYDFLKSGDAFAENIVNDTSLDKRDCNSNFQFVVDRTQRFVDWDVQMSPVIIGAGRNGIDIRISKSFSIENKVQVSAGIDLGLIKKVLGLKLGINYSRSWKTEVGTLIRGTIDDGYTGTVITMPWTNRRYGRTFQGCVGSLKQTGTFMADSREEGSYEGVSWVGGAITACIKKQRGIPLSRCHGSGNFR</sequence>
<keyword evidence="2" id="KW-1185">Reference proteome</keyword>
<evidence type="ECO:0000313" key="2">
    <source>
        <dbReference type="Proteomes" id="UP000805649"/>
    </source>
</evidence>
<dbReference type="Proteomes" id="UP000805649">
    <property type="component" value="Unassembled WGS sequence"/>
</dbReference>
<name>A0ACC3YNJ1_COLTU</name>
<comment type="caution">
    <text evidence="1">The sequence shown here is derived from an EMBL/GenBank/DDBJ whole genome shotgun (WGS) entry which is preliminary data.</text>
</comment>